<protein>
    <recommendedName>
        <fullName evidence="4">CopG family transcriptional regulator</fullName>
    </recommendedName>
</protein>
<dbReference type="STRING" id="157463.GCA_001047075_00616"/>
<keyword evidence="1" id="KW-0175">Coiled coil</keyword>
<evidence type="ECO:0000313" key="2">
    <source>
        <dbReference type="EMBL" id="GAO99695.1"/>
    </source>
</evidence>
<proteinExistence type="predicted"/>
<dbReference type="AlphaFoldDB" id="A0A0K8MGN3"/>
<organism evidence="2 3">
    <name type="scientific">Fructobacillus ficulneus</name>
    <dbReference type="NCBI Taxonomy" id="157463"/>
    <lineage>
        <taxon>Bacteria</taxon>
        <taxon>Bacillati</taxon>
        <taxon>Bacillota</taxon>
        <taxon>Bacilli</taxon>
        <taxon>Lactobacillales</taxon>
        <taxon>Lactobacillaceae</taxon>
        <taxon>Fructobacillus</taxon>
    </lineage>
</organism>
<dbReference type="OrthoDB" id="1691100at2"/>
<keyword evidence="3" id="KW-1185">Reference proteome</keyword>
<evidence type="ECO:0000256" key="1">
    <source>
        <dbReference type="SAM" id="Coils"/>
    </source>
</evidence>
<dbReference type="Proteomes" id="UP000253891">
    <property type="component" value="Unassembled WGS sequence"/>
</dbReference>
<sequence>MRVTSIKLQDDTMAWVEKLANVKGITTKKILSDLIEEARQDNEDYEEAMEVIHAKNREYVSAEQIKSRFGL</sequence>
<reference evidence="2 3" key="1">
    <citation type="journal article" date="2015" name="BMC Genomics">
        <title>Comparative genomics of Fructobacillus spp. and Leuconostoc spp. reveals niche-specific evolution of Fructobacillus spp.</title>
        <authorList>
            <person name="Endo A."/>
            <person name="Tanizawa Y."/>
            <person name="Tanaka N."/>
            <person name="Maeno S."/>
            <person name="Kumar H."/>
            <person name="Shiwa Y."/>
            <person name="Okada S."/>
            <person name="Yoshikawa H."/>
            <person name="Dicks L."/>
            <person name="Nakagawa J."/>
            <person name="Arita M."/>
        </authorList>
    </citation>
    <scope>NUCLEOTIDE SEQUENCE [LARGE SCALE GENOMIC DNA]</scope>
    <source>
        <strain evidence="2 3">JCM 12225</strain>
    </source>
</reference>
<name>A0A0K8MGN3_9LACO</name>
<dbReference type="EMBL" id="DF968000">
    <property type="protein sequence ID" value="GAO99695.1"/>
    <property type="molecule type" value="Genomic_DNA"/>
</dbReference>
<accession>A0A0K8MGN3</accession>
<gene>
    <name evidence="2" type="ORF">FFIC_231820</name>
</gene>
<dbReference type="RefSeq" id="WP_061993096.1">
    <property type="nucleotide sequence ID" value="NZ_DF968000.1"/>
</dbReference>
<feature type="coiled-coil region" evidence="1">
    <location>
        <begin position="28"/>
        <end position="55"/>
    </location>
</feature>
<evidence type="ECO:0000313" key="3">
    <source>
        <dbReference type="Proteomes" id="UP000253891"/>
    </source>
</evidence>
<evidence type="ECO:0008006" key="4">
    <source>
        <dbReference type="Google" id="ProtNLM"/>
    </source>
</evidence>